<evidence type="ECO:0000256" key="3">
    <source>
        <dbReference type="PROSITE-ProRule" id="PRU00221"/>
    </source>
</evidence>
<feature type="repeat" description="WD" evidence="3">
    <location>
        <begin position="951"/>
        <end position="986"/>
    </location>
</feature>
<sequence length="1030" mass="105585">MHEAARTGDWREVSARAGAEPAAIVAAVLSSGIEWGSLPGEVAAVLSVAQQLGSAAPHERGLLLDLARVRHGAPPRGAGPAAGPRLRWADVPRRPTHVTVATGCHDWLTETVPLPDGRALLAYQAAQRVLHLWDPATGTVTATIRSRGAVQAAAGTVGPDGVPRLAVAGGRSVQVADPRTGAVLDSWMAGHDRPVTALCWLTLPDGRLALATGGQGEAVRVWTPAGRQLAEVTSGPWNGGKVDAIVPWPQLDGDLLLAITWAGTSVLWAVDLSGAVFGEVGGVQASTTIPVGDRRLLATAWHQEISLWAPGERERFGAPIRLPDGYVTALAALPRPDGSTALAVADSGGLWLLDPAAPGSAGTRVPTVDTRVWAMAALPLPGGRTALATLDEGDAVRLWDADRVVPSVAAGSPSLPQVALVESPDGRVLAAAAADDGLRLRDADTGAPVGPPLLAPGEQAGTVAAVRLTHGRELLATGDRYGSLLLFDPVTGERVAATPPAPSGPVGTLAAGVLPTGEPVLVSGDSQLLSWHPDGAPRGPVSPAGFPDRLSASAWLSWGADRAALALGTSTWRGGGELHIVDPASGKRLIEPVETGNVEALAAVPRVGGDPLLAVASDPDRVWCWAPDGSGVLTLPAEQVRALTGFVLDGRSLVAAGGKDRTVQVFDTATGSTVDCGPMAARGKVTALATLRLADGRTLLAIAGGRTIVRWDPVAGAAVGKPLAGHTDVVHALAVLPGPDGDTYLVSAGADHTVRLWDAATGAPVGEPATGHTGPVRALAAVPRADGRTVLASGGDDRAVWLWEPTADGLSGRRCTGHHGGSDHVVAVPLADGRAVVATAAGHYNPSGLWLWDPADWSGRPLGDGLHGPVAVVELPDGRTLVAARHRERLLQLYDPTTGRAVGRPLPVPFVDARELVAVPTPAGPRLAASGASGEIRLYDPASGTAVGQPLTGHGEALTGLAPLRTADGRSLLATGDRDGVLRIWDPVDCRCLCRLSLDVRIWSLAGRGTRLLVGCDGGYLALEVDLERG</sequence>
<organism evidence="4 5">
    <name type="scientific">Actinocatenispora thailandica</name>
    <dbReference type="NCBI Taxonomy" id="227318"/>
    <lineage>
        <taxon>Bacteria</taxon>
        <taxon>Bacillati</taxon>
        <taxon>Actinomycetota</taxon>
        <taxon>Actinomycetes</taxon>
        <taxon>Micromonosporales</taxon>
        <taxon>Micromonosporaceae</taxon>
        <taxon>Actinocatenispora</taxon>
    </lineage>
</organism>
<dbReference type="InterPro" id="IPR011047">
    <property type="entry name" value="Quinoprotein_ADH-like_sf"/>
</dbReference>
<protein>
    <recommendedName>
        <fullName evidence="6">Anaphase-promoting complex subunit 4 WD40 domain-containing protein</fullName>
    </recommendedName>
</protein>
<name>A0A7R7DS07_9ACTN</name>
<dbReference type="Pfam" id="PF00400">
    <property type="entry name" value="WD40"/>
    <property type="match status" value="3"/>
</dbReference>
<dbReference type="InterPro" id="IPR036322">
    <property type="entry name" value="WD40_repeat_dom_sf"/>
</dbReference>
<evidence type="ECO:0000313" key="5">
    <source>
        <dbReference type="Proteomes" id="UP000611640"/>
    </source>
</evidence>
<keyword evidence="2" id="KW-0677">Repeat</keyword>
<evidence type="ECO:0000256" key="2">
    <source>
        <dbReference type="ARBA" id="ARBA00022737"/>
    </source>
</evidence>
<dbReference type="Proteomes" id="UP000611640">
    <property type="component" value="Chromosome"/>
</dbReference>
<dbReference type="PROSITE" id="PS00678">
    <property type="entry name" value="WD_REPEATS_1"/>
    <property type="match status" value="1"/>
</dbReference>
<proteinExistence type="predicted"/>
<feature type="repeat" description="WD" evidence="3">
    <location>
        <begin position="723"/>
        <end position="767"/>
    </location>
</feature>
<dbReference type="InterPro" id="IPR019775">
    <property type="entry name" value="WD40_repeat_CS"/>
</dbReference>
<dbReference type="PROSITE" id="PS50082">
    <property type="entry name" value="WD_REPEATS_2"/>
    <property type="match status" value="3"/>
</dbReference>
<dbReference type="InterPro" id="IPR015943">
    <property type="entry name" value="WD40/YVTN_repeat-like_dom_sf"/>
</dbReference>
<dbReference type="AlphaFoldDB" id="A0A7R7DS07"/>
<dbReference type="PANTHER" id="PTHR19848:SF7">
    <property type="entry name" value="F-BOX AND WD-40 DOMAIN PROTEIN 7"/>
    <property type="match status" value="1"/>
</dbReference>
<dbReference type="KEGG" id="atl:Athai_41740"/>
<keyword evidence="5" id="KW-1185">Reference proteome</keyword>
<dbReference type="SUPFAM" id="SSF50998">
    <property type="entry name" value="Quinoprotein alcohol dehydrogenase-like"/>
    <property type="match status" value="2"/>
</dbReference>
<feature type="repeat" description="WD" evidence="3">
    <location>
        <begin position="769"/>
        <end position="804"/>
    </location>
</feature>
<dbReference type="EMBL" id="AP023355">
    <property type="protein sequence ID" value="BCJ36671.1"/>
    <property type="molecule type" value="Genomic_DNA"/>
</dbReference>
<evidence type="ECO:0008006" key="6">
    <source>
        <dbReference type="Google" id="ProtNLM"/>
    </source>
</evidence>
<reference evidence="4 5" key="1">
    <citation type="submission" date="2020-08" db="EMBL/GenBank/DDBJ databases">
        <title>Whole genome shotgun sequence of Actinocatenispora thailandica NBRC 105041.</title>
        <authorList>
            <person name="Komaki H."/>
            <person name="Tamura T."/>
        </authorList>
    </citation>
    <scope>NUCLEOTIDE SEQUENCE [LARGE SCALE GENOMIC DNA]</scope>
    <source>
        <strain evidence="4 5">NBRC 105041</strain>
    </source>
</reference>
<gene>
    <name evidence="4" type="ORF">Athai_41740</name>
</gene>
<dbReference type="Gene3D" id="2.130.10.10">
    <property type="entry name" value="YVTN repeat-like/Quinoprotein amine dehydrogenase"/>
    <property type="match status" value="5"/>
</dbReference>
<dbReference type="SUPFAM" id="SSF50978">
    <property type="entry name" value="WD40 repeat-like"/>
    <property type="match status" value="1"/>
</dbReference>
<keyword evidence="1 3" id="KW-0853">WD repeat</keyword>
<dbReference type="PROSITE" id="PS50294">
    <property type="entry name" value="WD_REPEATS_REGION"/>
    <property type="match status" value="1"/>
</dbReference>
<dbReference type="SMART" id="SM00320">
    <property type="entry name" value="WD40"/>
    <property type="match status" value="6"/>
</dbReference>
<evidence type="ECO:0000256" key="1">
    <source>
        <dbReference type="ARBA" id="ARBA00022574"/>
    </source>
</evidence>
<dbReference type="InterPro" id="IPR001680">
    <property type="entry name" value="WD40_rpt"/>
</dbReference>
<dbReference type="PANTHER" id="PTHR19848">
    <property type="entry name" value="WD40 REPEAT PROTEIN"/>
    <property type="match status" value="1"/>
</dbReference>
<accession>A0A7R7DS07</accession>
<evidence type="ECO:0000313" key="4">
    <source>
        <dbReference type="EMBL" id="BCJ36671.1"/>
    </source>
</evidence>